<name>X1I623_9ZZZZ</name>
<gene>
    <name evidence="1" type="ORF">S03H2_29257</name>
</gene>
<accession>X1I623</accession>
<sequence length="66" mass="7531">MAGNTRGKLKEEFEGIHKNFDWIIVHCQRSVVMIKHHKPTLTVAIQELGKACDNLDKLAQNIYGKL</sequence>
<dbReference type="EMBL" id="BARU01017651">
    <property type="protein sequence ID" value="GAH61534.1"/>
    <property type="molecule type" value="Genomic_DNA"/>
</dbReference>
<comment type="caution">
    <text evidence="1">The sequence shown here is derived from an EMBL/GenBank/DDBJ whole genome shotgun (WGS) entry which is preliminary data.</text>
</comment>
<dbReference type="AlphaFoldDB" id="X1I623"/>
<evidence type="ECO:0000313" key="1">
    <source>
        <dbReference type="EMBL" id="GAH61534.1"/>
    </source>
</evidence>
<protein>
    <submittedName>
        <fullName evidence="1">Uncharacterized protein</fullName>
    </submittedName>
</protein>
<proteinExistence type="predicted"/>
<organism evidence="1">
    <name type="scientific">marine sediment metagenome</name>
    <dbReference type="NCBI Taxonomy" id="412755"/>
    <lineage>
        <taxon>unclassified sequences</taxon>
        <taxon>metagenomes</taxon>
        <taxon>ecological metagenomes</taxon>
    </lineage>
</organism>
<reference evidence="1" key="1">
    <citation type="journal article" date="2014" name="Front. Microbiol.">
        <title>High frequency of phylogenetically diverse reductive dehalogenase-homologous genes in deep subseafloor sedimentary metagenomes.</title>
        <authorList>
            <person name="Kawai M."/>
            <person name="Futagami T."/>
            <person name="Toyoda A."/>
            <person name="Takaki Y."/>
            <person name="Nishi S."/>
            <person name="Hori S."/>
            <person name="Arai W."/>
            <person name="Tsubouchi T."/>
            <person name="Morono Y."/>
            <person name="Uchiyama I."/>
            <person name="Ito T."/>
            <person name="Fujiyama A."/>
            <person name="Inagaki F."/>
            <person name="Takami H."/>
        </authorList>
    </citation>
    <scope>NUCLEOTIDE SEQUENCE</scope>
    <source>
        <strain evidence="1">Expedition CK06-06</strain>
    </source>
</reference>